<evidence type="ECO:0000313" key="1">
    <source>
        <dbReference type="Proteomes" id="UP000095287"/>
    </source>
</evidence>
<evidence type="ECO:0000313" key="2">
    <source>
        <dbReference type="WBParaSite" id="L893_g11525.t1"/>
    </source>
</evidence>
<protein>
    <submittedName>
        <fullName evidence="2">Agenet domain-containing protein</fullName>
    </submittedName>
</protein>
<keyword evidence="1" id="KW-1185">Reference proteome</keyword>
<dbReference type="Proteomes" id="UP000095287">
    <property type="component" value="Unplaced"/>
</dbReference>
<accession>A0A1I7Y0X9</accession>
<proteinExistence type="predicted"/>
<name>A0A1I7Y0X9_9BILA</name>
<dbReference type="WBParaSite" id="L893_g11525.t1">
    <property type="protein sequence ID" value="L893_g11525.t1"/>
    <property type="gene ID" value="L893_g11525"/>
</dbReference>
<reference evidence="2" key="1">
    <citation type="submission" date="2016-11" db="UniProtKB">
        <authorList>
            <consortium name="WormBaseParasite"/>
        </authorList>
    </citation>
    <scope>IDENTIFICATION</scope>
</reference>
<dbReference type="AlphaFoldDB" id="A0A1I7Y0X9"/>
<organism evidence="1 2">
    <name type="scientific">Steinernema glaseri</name>
    <dbReference type="NCBI Taxonomy" id="37863"/>
    <lineage>
        <taxon>Eukaryota</taxon>
        <taxon>Metazoa</taxon>
        <taxon>Ecdysozoa</taxon>
        <taxon>Nematoda</taxon>
        <taxon>Chromadorea</taxon>
        <taxon>Rhabditida</taxon>
        <taxon>Tylenchina</taxon>
        <taxon>Panagrolaimomorpha</taxon>
        <taxon>Strongyloidoidea</taxon>
        <taxon>Steinernematidae</taxon>
        <taxon>Steinernema</taxon>
    </lineage>
</organism>
<sequence length="102" mass="11545">DSPKWGSDSSGEPKLAEYWGKLYVRRLAEPETFLFVSRRHGERKDPIGKEMDVSGKLSSAEVRFGWTGWMVAMEGAVSIGGYHRIVIIKKAMNERNSLSKEQ</sequence>